<dbReference type="PANTHER" id="PTHR21261:SF3">
    <property type="entry name" value="BEATEN PATH VII"/>
    <property type="match status" value="1"/>
</dbReference>
<feature type="non-terminal residue" evidence="2">
    <location>
        <position position="1"/>
    </location>
</feature>
<reference evidence="2 3" key="1">
    <citation type="journal article" date="2015" name="Genome Biol. Evol.">
        <title>The genome of winter moth (Operophtera brumata) provides a genomic perspective on sexual dimorphism and phenology.</title>
        <authorList>
            <person name="Derks M.F."/>
            <person name="Smit S."/>
            <person name="Salis L."/>
            <person name="Schijlen E."/>
            <person name="Bossers A."/>
            <person name="Mateman C."/>
            <person name="Pijl A.S."/>
            <person name="de Ridder D."/>
            <person name="Groenen M.A."/>
            <person name="Visser M.E."/>
            <person name="Megens H.J."/>
        </authorList>
    </citation>
    <scope>NUCLEOTIDE SEQUENCE [LARGE SCALE GENOMIC DNA]</scope>
    <source>
        <strain evidence="2">WM2013NL</strain>
        <tissue evidence="2">Head and thorax</tissue>
    </source>
</reference>
<feature type="non-terminal residue" evidence="2">
    <location>
        <position position="214"/>
    </location>
</feature>
<keyword evidence="3" id="KW-1185">Reference proteome</keyword>
<dbReference type="Gene3D" id="2.60.40.10">
    <property type="entry name" value="Immunoglobulins"/>
    <property type="match status" value="1"/>
</dbReference>
<name>A0A0L7L572_OPEBR</name>
<dbReference type="EMBL" id="JTDY01002871">
    <property type="protein sequence ID" value="KOB70565.1"/>
    <property type="molecule type" value="Genomic_DNA"/>
</dbReference>
<evidence type="ECO:0000259" key="1">
    <source>
        <dbReference type="PROSITE" id="PS50835"/>
    </source>
</evidence>
<dbReference type="InterPro" id="IPR007110">
    <property type="entry name" value="Ig-like_dom"/>
</dbReference>
<protein>
    <recommendedName>
        <fullName evidence="1">Ig-like domain-containing protein</fullName>
    </recommendedName>
</protein>
<accession>A0A0L7L572</accession>
<evidence type="ECO:0000313" key="3">
    <source>
        <dbReference type="Proteomes" id="UP000037510"/>
    </source>
</evidence>
<feature type="domain" description="Ig-like" evidence="1">
    <location>
        <begin position="5"/>
        <end position="125"/>
    </location>
</feature>
<evidence type="ECO:0000313" key="2">
    <source>
        <dbReference type="EMBL" id="KOB70565.1"/>
    </source>
</evidence>
<proteinExistence type="predicted"/>
<organism evidence="2 3">
    <name type="scientific">Operophtera brumata</name>
    <name type="common">Winter moth</name>
    <name type="synonym">Phalaena brumata</name>
    <dbReference type="NCBI Taxonomy" id="104452"/>
    <lineage>
        <taxon>Eukaryota</taxon>
        <taxon>Metazoa</taxon>
        <taxon>Ecdysozoa</taxon>
        <taxon>Arthropoda</taxon>
        <taxon>Hexapoda</taxon>
        <taxon>Insecta</taxon>
        <taxon>Pterygota</taxon>
        <taxon>Neoptera</taxon>
        <taxon>Endopterygota</taxon>
        <taxon>Lepidoptera</taxon>
        <taxon>Glossata</taxon>
        <taxon>Ditrysia</taxon>
        <taxon>Geometroidea</taxon>
        <taxon>Geometridae</taxon>
        <taxon>Larentiinae</taxon>
        <taxon>Operophtera</taxon>
    </lineage>
</organism>
<dbReference type="AlphaFoldDB" id="A0A0L7L572"/>
<comment type="caution">
    <text evidence="2">The sequence shown here is derived from an EMBL/GenBank/DDBJ whole genome shotgun (WGS) entry which is preliminary data.</text>
</comment>
<dbReference type="PANTHER" id="PTHR21261">
    <property type="entry name" value="BEAT PROTEIN"/>
    <property type="match status" value="1"/>
</dbReference>
<dbReference type="PROSITE" id="PS50835">
    <property type="entry name" value="IG_LIKE"/>
    <property type="match status" value="1"/>
</dbReference>
<gene>
    <name evidence="2" type="ORF">OBRU01_15097</name>
</gene>
<dbReference type="STRING" id="104452.A0A0L7L572"/>
<dbReference type="InterPro" id="IPR013783">
    <property type="entry name" value="Ig-like_fold"/>
</dbReference>
<sequence>AQKHPPVITFGRPDAVVGGLLRANCTSAPAAPAPRLTWYIDNEKVPEDSIRYFSYRVSSSTRTKGGGFRHRKHQHRYIAPEFNYTAKYWALVSETTVLPITNTTKHHKCTLKDAQSDEMAKVRVKLRAPAHGRLQLTCTATIPDEVGPGEKYADVKKQTVTVAVNELSLKKPHSETSQANTTSSAADIQLVNVILWHTCGLIAWKLAILFTYTI</sequence>
<dbReference type="Proteomes" id="UP000037510">
    <property type="component" value="Unassembled WGS sequence"/>
</dbReference>